<dbReference type="STRING" id="1121884.SAMN02745131_03097"/>
<feature type="domain" description="DUF4476" evidence="2">
    <location>
        <begin position="188"/>
        <end position="276"/>
    </location>
</feature>
<reference evidence="3 4" key="1">
    <citation type="submission" date="2016-11" db="EMBL/GenBank/DDBJ databases">
        <authorList>
            <person name="Jaros S."/>
            <person name="Januszkiewicz K."/>
            <person name="Wedrychowicz H."/>
        </authorList>
    </citation>
    <scope>NUCLEOTIDE SEQUENCE [LARGE SCALE GENOMIC DNA]</scope>
    <source>
        <strain evidence="3 4">DSM 18119</strain>
    </source>
</reference>
<feature type="compositionally biased region" description="Basic and acidic residues" evidence="1">
    <location>
        <begin position="118"/>
        <end position="131"/>
    </location>
</feature>
<evidence type="ECO:0000259" key="2">
    <source>
        <dbReference type="Pfam" id="PF14771"/>
    </source>
</evidence>
<evidence type="ECO:0000313" key="3">
    <source>
        <dbReference type="EMBL" id="SHF61620.1"/>
    </source>
</evidence>
<evidence type="ECO:0000313" key="4">
    <source>
        <dbReference type="Proteomes" id="UP000184048"/>
    </source>
</evidence>
<dbReference type="EMBL" id="FQUU01000014">
    <property type="protein sequence ID" value="SHF61620.1"/>
    <property type="molecule type" value="Genomic_DNA"/>
</dbReference>
<keyword evidence="4" id="KW-1185">Reference proteome</keyword>
<protein>
    <recommendedName>
        <fullName evidence="2">DUF4476 domain-containing protein</fullName>
    </recommendedName>
</protein>
<dbReference type="Proteomes" id="UP000184048">
    <property type="component" value="Unassembled WGS sequence"/>
</dbReference>
<sequence length="281" mass="31794">MSVSAFASDITVTFTGNKTYQVLIDGRSINDNGYDNSTIYLNNLRSGQHYIQVYKANGNRQRENKVVYASDFTVRPQYDLFITIDKKGRVSMDERAGAYNSGNGYDRWNNGNTQGRRNNRDHADNRYDNNRNNRYGRHGDDDDDRDDRNGNYNKGGYGNDRNNNGGYSQDNGGYGKGGYGNGYNQAVSTGEFQQLVASVKSEWFTSGKLNTAKQGISNYYFSTSQVGQLMQLFSSDNDKLELAKLAYSKTVDPANYTSLYNLFSYQSSRDDLNAFIRGQRY</sequence>
<accession>A0A1M5D458</accession>
<name>A0A1M5D458_9BACT</name>
<dbReference type="AlphaFoldDB" id="A0A1M5D458"/>
<dbReference type="Pfam" id="PF14771">
    <property type="entry name" value="DUF4476"/>
    <property type="match status" value="1"/>
</dbReference>
<dbReference type="InterPro" id="IPR028011">
    <property type="entry name" value="DUF4476"/>
</dbReference>
<gene>
    <name evidence="3" type="ORF">SAMN02745131_03097</name>
</gene>
<organism evidence="3 4">
    <name type="scientific">Flavisolibacter ginsengisoli DSM 18119</name>
    <dbReference type="NCBI Taxonomy" id="1121884"/>
    <lineage>
        <taxon>Bacteria</taxon>
        <taxon>Pseudomonadati</taxon>
        <taxon>Bacteroidota</taxon>
        <taxon>Chitinophagia</taxon>
        <taxon>Chitinophagales</taxon>
        <taxon>Chitinophagaceae</taxon>
        <taxon>Flavisolibacter</taxon>
    </lineage>
</organism>
<feature type="region of interest" description="Disordered" evidence="1">
    <location>
        <begin position="95"/>
        <end position="173"/>
    </location>
</feature>
<proteinExistence type="predicted"/>
<feature type="compositionally biased region" description="Low complexity" evidence="1">
    <location>
        <begin position="107"/>
        <end position="116"/>
    </location>
</feature>
<evidence type="ECO:0000256" key="1">
    <source>
        <dbReference type="SAM" id="MobiDB-lite"/>
    </source>
</evidence>
<feature type="compositionally biased region" description="Low complexity" evidence="1">
    <location>
        <begin position="159"/>
        <end position="171"/>
    </location>
</feature>